<dbReference type="InterPro" id="IPR036856">
    <property type="entry name" value="Ald_Oxase/Xan_DH_a/b_sf"/>
</dbReference>
<dbReference type="SUPFAM" id="SSF54292">
    <property type="entry name" value="2Fe-2S ferredoxin-like"/>
    <property type="match status" value="1"/>
</dbReference>
<evidence type="ECO:0000259" key="7">
    <source>
        <dbReference type="PROSITE" id="PS51085"/>
    </source>
</evidence>
<evidence type="ECO:0000256" key="5">
    <source>
        <dbReference type="ARBA" id="ARBA00023004"/>
    </source>
</evidence>
<dbReference type="InterPro" id="IPR006058">
    <property type="entry name" value="2Fe2S_fd_BS"/>
</dbReference>
<keyword evidence="9" id="KW-1185">Reference proteome</keyword>
<reference evidence="8 9" key="1">
    <citation type="submission" date="2019-09" db="EMBL/GenBank/DDBJ databases">
        <title>Actinomadura physcomitrii sp. nov., a novel actinomycete isolated from moss [Physcomitrium sphaericum (Ludw) Fuernr].</title>
        <authorList>
            <person name="Zhuang X."/>
            <person name="Liu C."/>
        </authorList>
    </citation>
    <scope>NUCLEOTIDE SEQUENCE [LARGE SCALE GENOMIC DNA]</scope>
    <source>
        <strain evidence="8 9">HMC1</strain>
    </source>
</reference>
<dbReference type="PROSITE" id="PS51085">
    <property type="entry name" value="2FE2S_FER_2"/>
    <property type="match status" value="1"/>
</dbReference>
<proteinExistence type="inferred from homology"/>
<dbReference type="Pfam" id="PF02738">
    <property type="entry name" value="MoCoBD_1"/>
    <property type="match status" value="1"/>
</dbReference>
<dbReference type="InterPro" id="IPR012675">
    <property type="entry name" value="Beta-grasp_dom_sf"/>
</dbReference>
<dbReference type="InterPro" id="IPR036884">
    <property type="entry name" value="2Fe-2S-bd_dom_sf"/>
</dbReference>
<evidence type="ECO:0000256" key="1">
    <source>
        <dbReference type="ARBA" id="ARBA00006849"/>
    </source>
</evidence>
<dbReference type="GO" id="GO:0016491">
    <property type="term" value="F:oxidoreductase activity"/>
    <property type="evidence" value="ECO:0007669"/>
    <property type="project" value="UniProtKB-KW"/>
</dbReference>
<dbReference type="InterPro" id="IPR036010">
    <property type="entry name" value="2Fe-2S_ferredoxin-like_sf"/>
</dbReference>
<sequence>MNGRPVTVDGATAETAVGFIRETAGLTGAKPACGTGACGACTILVDGTAVAGCLTLCSDLEGREVTTVEGLGGTHPVQRAFAAHDALQCGYCTPGFVVAAAAFVDGWRAEHGDTTPSRELIAEALAGHLCRCGAYPGIYAAVEAACAGEHDDERPDVPPARVEALEKITGAACYTTDVRLAGQWEGVIVRSEHAHAEVTSISGQGAQLVELLGADRIARYVGQPIAAVAAPTRAEALAAAARVQVEYRPLPAALSFDPEEAPDAAAVYPSKDGRRGAPRSSEGPPSPARWRGNLRGPSGLSKRPRTAVRRIEQAREGNDERFFSATFSTAVQAHTALEPHACLARWDTGGDLHLHVSTQAVDRLAGQVAKRWRLRSEQVHLVAEHVGGGFGAKVNLTGEVVAAVELARLTGAPVRVVLDRAEELIDGGCRPGTRTELAMLADAEGRLAALTMDVHGDGGIAVANNAASLARYIYGNAPRRLRDFDVVTNRPPAAPFRGPGHPPMLWALEQAVDEMAHRLGTDPIELRRRWDGNPKRQALYDWAAELNAWRDRPPNGGQQGRHRRGVGVAVANYLYFLDPGTKVELTVEQGVVVARTATQDVGTGSRSVISQVVRETLGVTADRVRVEIGRTGTVHGPAAASSCSTPSIGPAAHDAARRLHSALDGRSLDDAEGLRVVGRRPWDRWGYVTPFPIGDFAIGRGFTGAVYVTEVEVDTHLGNVRVTRVSCGIAAGRVYSPRLARSQCHGGVIQGVGYALLEQRHTDPATGVVMTDSLADYRIPGIADTPEIIVYFHQDGWDHVSGRGTGLGEVSTMGVAASIGNAVRNATGWRPLDLPISPDRLLQGLAE</sequence>
<dbReference type="Pfam" id="PF01799">
    <property type="entry name" value="Fer2_2"/>
    <property type="match status" value="1"/>
</dbReference>
<dbReference type="GO" id="GO:0051537">
    <property type="term" value="F:2 iron, 2 sulfur cluster binding"/>
    <property type="evidence" value="ECO:0007669"/>
    <property type="project" value="InterPro"/>
</dbReference>
<dbReference type="SUPFAM" id="SSF47741">
    <property type="entry name" value="CO dehydrogenase ISP C-domain like"/>
    <property type="match status" value="1"/>
</dbReference>
<dbReference type="InterPro" id="IPR001041">
    <property type="entry name" value="2Fe-2S_ferredoxin-type"/>
</dbReference>
<evidence type="ECO:0000256" key="6">
    <source>
        <dbReference type="SAM" id="MobiDB-lite"/>
    </source>
</evidence>
<dbReference type="PANTHER" id="PTHR11908:SF132">
    <property type="entry name" value="ALDEHYDE OXIDASE 1-RELATED"/>
    <property type="match status" value="1"/>
</dbReference>
<evidence type="ECO:0000256" key="2">
    <source>
        <dbReference type="ARBA" id="ARBA00022505"/>
    </source>
</evidence>
<dbReference type="SUPFAM" id="SSF54665">
    <property type="entry name" value="CO dehydrogenase molybdoprotein N-domain-like"/>
    <property type="match status" value="1"/>
</dbReference>
<dbReference type="Gene3D" id="3.90.1170.50">
    <property type="entry name" value="Aldehyde oxidase/xanthine dehydrogenase, a/b hammerhead"/>
    <property type="match status" value="2"/>
</dbReference>
<dbReference type="Gene3D" id="1.10.150.120">
    <property type="entry name" value="[2Fe-2S]-binding domain"/>
    <property type="match status" value="1"/>
</dbReference>
<dbReference type="InterPro" id="IPR046867">
    <property type="entry name" value="AldOxase/xan_DH_MoCoBD2"/>
</dbReference>
<comment type="similarity">
    <text evidence="1">Belongs to the xanthine dehydrogenase family.</text>
</comment>
<dbReference type="InterPro" id="IPR037165">
    <property type="entry name" value="AldOxase/xan_DH_Mopterin-bd_sf"/>
</dbReference>
<gene>
    <name evidence="8" type="ORF">F8566_22570</name>
</gene>
<dbReference type="AlphaFoldDB" id="A0A6H9YYU7"/>
<evidence type="ECO:0000313" key="8">
    <source>
        <dbReference type="EMBL" id="KAB2347061.1"/>
    </source>
</evidence>
<dbReference type="SUPFAM" id="SSF56003">
    <property type="entry name" value="Molybdenum cofactor-binding domain"/>
    <property type="match status" value="1"/>
</dbReference>
<dbReference type="Gene3D" id="3.10.20.30">
    <property type="match status" value="1"/>
</dbReference>
<accession>A0A6H9YYU7</accession>
<dbReference type="PANTHER" id="PTHR11908">
    <property type="entry name" value="XANTHINE DEHYDROGENASE"/>
    <property type="match status" value="1"/>
</dbReference>
<keyword evidence="4" id="KW-0560">Oxidoreductase</keyword>
<organism evidence="8 9">
    <name type="scientific">Actinomadura rudentiformis</name>
    <dbReference type="NCBI Taxonomy" id="359158"/>
    <lineage>
        <taxon>Bacteria</taxon>
        <taxon>Bacillati</taxon>
        <taxon>Actinomycetota</taxon>
        <taxon>Actinomycetes</taxon>
        <taxon>Streptosporangiales</taxon>
        <taxon>Thermomonosporaceae</taxon>
        <taxon>Actinomadura</taxon>
    </lineage>
</organism>
<dbReference type="Proteomes" id="UP000468735">
    <property type="component" value="Unassembled WGS sequence"/>
</dbReference>
<dbReference type="OrthoDB" id="9758509at2"/>
<keyword evidence="2" id="KW-0500">Molybdenum</keyword>
<dbReference type="GO" id="GO:0005506">
    <property type="term" value="F:iron ion binding"/>
    <property type="evidence" value="ECO:0007669"/>
    <property type="project" value="InterPro"/>
</dbReference>
<protein>
    <submittedName>
        <fullName evidence="8">Molybdopterin-dependent oxidoreductase</fullName>
    </submittedName>
</protein>
<feature type="region of interest" description="Disordered" evidence="6">
    <location>
        <begin position="261"/>
        <end position="306"/>
    </location>
</feature>
<dbReference type="Pfam" id="PF20256">
    <property type="entry name" value="MoCoBD_2"/>
    <property type="match status" value="2"/>
</dbReference>
<feature type="domain" description="2Fe-2S ferredoxin-type" evidence="7">
    <location>
        <begin position="1"/>
        <end position="71"/>
    </location>
</feature>
<dbReference type="EMBL" id="WBMT01000010">
    <property type="protein sequence ID" value="KAB2347061.1"/>
    <property type="molecule type" value="Genomic_DNA"/>
</dbReference>
<keyword evidence="5" id="KW-0408">Iron</keyword>
<evidence type="ECO:0000313" key="9">
    <source>
        <dbReference type="Proteomes" id="UP000468735"/>
    </source>
</evidence>
<dbReference type="InterPro" id="IPR016208">
    <property type="entry name" value="Ald_Oxase/xanthine_DH-like"/>
</dbReference>
<dbReference type="InterPro" id="IPR008274">
    <property type="entry name" value="AldOxase/xan_DH_MoCoBD1"/>
</dbReference>
<dbReference type="Gene3D" id="3.30.365.10">
    <property type="entry name" value="Aldehyde oxidase/xanthine dehydrogenase, molybdopterin binding domain"/>
    <property type="match status" value="4"/>
</dbReference>
<name>A0A6H9YYU7_9ACTN</name>
<dbReference type="InterPro" id="IPR002888">
    <property type="entry name" value="2Fe-2S-bd"/>
</dbReference>
<dbReference type="PROSITE" id="PS00197">
    <property type="entry name" value="2FE2S_FER_1"/>
    <property type="match status" value="1"/>
</dbReference>
<keyword evidence="3" id="KW-0479">Metal-binding</keyword>
<comment type="caution">
    <text evidence="8">The sequence shown here is derived from an EMBL/GenBank/DDBJ whole genome shotgun (WGS) entry which is preliminary data.</text>
</comment>
<dbReference type="SMART" id="SM01008">
    <property type="entry name" value="Ald_Xan_dh_C"/>
    <property type="match status" value="1"/>
</dbReference>
<dbReference type="InterPro" id="IPR000674">
    <property type="entry name" value="Ald_Oxase/Xan_DH_a/b"/>
</dbReference>
<evidence type="ECO:0000256" key="3">
    <source>
        <dbReference type="ARBA" id="ARBA00022723"/>
    </source>
</evidence>
<evidence type="ECO:0000256" key="4">
    <source>
        <dbReference type="ARBA" id="ARBA00023002"/>
    </source>
</evidence>